<dbReference type="GO" id="GO:0008115">
    <property type="term" value="F:sarcosine oxidase activity"/>
    <property type="evidence" value="ECO:0007669"/>
    <property type="project" value="UniProtKB-EC"/>
</dbReference>
<organism evidence="3 4">
    <name type="scientific">Ammoniphilus resinae</name>
    <dbReference type="NCBI Taxonomy" id="861532"/>
    <lineage>
        <taxon>Bacteria</taxon>
        <taxon>Bacillati</taxon>
        <taxon>Bacillota</taxon>
        <taxon>Bacilli</taxon>
        <taxon>Bacillales</taxon>
        <taxon>Paenibacillaceae</taxon>
        <taxon>Aneurinibacillus group</taxon>
        <taxon>Ammoniphilus</taxon>
    </lineage>
</organism>
<keyword evidence="4" id="KW-1185">Reference proteome</keyword>
<dbReference type="PRINTS" id="PR00368">
    <property type="entry name" value="FADPNR"/>
</dbReference>
<evidence type="ECO:0000313" key="3">
    <source>
        <dbReference type="EMBL" id="MBP1931722.1"/>
    </source>
</evidence>
<keyword evidence="1 3" id="KW-0560">Oxidoreductase</keyword>
<feature type="domain" description="FAD/NAD(P)-binding" evidence="2">
    <location>
        <begin position="4"/>
        <end position="340"/>
    </location>
</feature>
<dbReference type="SUPFAM" id="SSF51905">
    <property type="entry name" value="FAD/NAD(P)-binding domain"/>
    <property type="match status" value="1"/>
</dbReference>
<dbReference type="EC" id="1.5.3.1" evidence="3"/>
<name>A0ABS4GNM3_9BACL</name>
<dbReference type="PANTHER" id="PTHR42949:SF3">
    <property type="entry name" value="ANAEROBIC GLYCEROL-3-PHOSPHATE DEHYDROGENASE SUBUNIT B"/>
    <property type="match status" value="1"/>
</dbReference>
<dbReference type="PRINTS" id="PR00411">
    <property type="entry name" value="PNDRDTASEI"/>
</dbReference>
<gene>
    <name evidence="3" type="ORF">J2Z37_001723</name>
</gene>
<dbReference type="EMBL" id="JAGGKT010000003">
    <property type="protein sequence ID" value="MBP1931722.1"/>
    <property type="molecule type" value="Genomic_DNA"/>
</dbReference>
<dbReference type="InterPro" id="IPR036188">
    <property type="entry name" value="FAD/NAD-bd_sf"/>
</dbReference>
<dbReference type="PANTHER" id="PTHR42949">
    <property type="entry name" value="ANAEROBIC GLYCEROL-3-PHOSPHATE DEHYDROGENASE SUBUNIT B"/>
    <property type="match status" value="1"/>
</dbReference>
<protein>
    <submittedName>
        <fullName evidence="3">Sarcosine oxidase subunit alpha</fullName>
        <ecNumber evidence="3">1.5.3.1</ecNumber>
    </submittedName>
</protein>
<evidence type="ECO:0000313" key="4">
    <source>
        <dbReference type="Proteomes" id="UP001519343"/>
    </source>
</evidence>
<dbReference type="Pfam" id="PF07992">
    <property type="entry name" value="Pyr_redox_2"/>
    <property type="match status" value="1"/>
</dbReference>
<dbReference type="RefSeq" id="WP_209809797.1">
    <property type="nucleotide sequence ID" value="NZ_JAGGKT010000003.1"/>
</dbReference>
<dbReference type="Proteomes" id="UP001519343">
    <property type="component" value="Unassembled WGS sequence"/>
</dbReference>
<sequence>MQNDLIIIGAGPAGLSAAIQAASYGAKVTVVDETPYPGGKLLGQLYEEPKKGMWIGGEIAKKLYSQAVDLGVTFLFEREVWSIFPTWKVSLNNHQDLRAPNVLLATGAAERPIPIPGWTIPGVMAVGAAQVLCNLQRVRPGKRVLIVGVDILSLTIARELQWAGVDVVGMVLPPPSPFSGQKADPRFHLAALSNMSHLAPSPILRMAGNLAKAVPVNQAARFYPRKGVKIWDIPLMLRKAAIEIQGRDEVERVILADVTVEGEILNHQTQSIEVDCVCISGGLYPLAELAALAGCPFVNLPELGGQIPLHSAQLETLLPGLYVAGNITGIEGAKVAMAQGELAALSIIGRLQNNLEKMAPLIEEAMQKVKRVREEASISFHPEIVLGRRKMQALWEETLTSQSAQ</sequence>
<dbReference type="Gene3D" id="3.50.50.60">
    <property type="entry name" value="FAD/NAD(P)-binding domain"/>
    <property type="match status" value="4"/>
</dbReference>
<dbReference type="InterPro" id="IPR051691">
    <property type="entry name" value="Metab_Enz_Cyan_OpOx_G3PDH"/>
</dbReference>
<reference evidence="3 4" key="1">
    <citation type="submission" date="2021-03" db="EMBL/GenBank/DDBJ databases">
        <title>Genomic Encyclopedia of Type Strains, Phase IV (KMG-IV): sequencing the most valuable type-strain genomes for metagenomic binning, comparative biology and taxonomic classification.</title>
        <authorList>
            <person name="Goeker M."/>
        </authorList>
    </citation>
    <scope>NUCLEOTIDE SEQUENCE [LARGE SCALE GENOMIC DNA]</scope>
    <source>
        <strain evidence="3 4">DSM 24738</strain>
    </source>
</reference>
<proteinExistence type="predicted"/>
<comment type="caution">
    <text evidence="3">The sequence shown here is derived from an EMBL/GenBank/DDBJ whole genome shotgun (WGS) entry which is preliminary data.</text>
</comment>
<evidence type="ECO:0000259" key="2">
    <source>
        <dbReference type="Pfam" id="PF07992"/>
    </source>
</evidence>
<dbReference type="InterPro" id="IPR023753">
    <property type="entry name" value="FAD/NAD-binding_dom"/>
</dbReference>
<evidence type="ECO:0000256" key="1">
    <source>
        <dbReference type="ARBA" id="ARBA00023002"/>
    </source>
</evidence>
<accession>A0ABS4GNM3</accession>